<proteinExistence type="predicted"/>
<gene>
    <name evidence="1" type="ORF">F5147DRAFT_652167</name>
</gene>
<dbReference type="GeneID" id="64695858"/>
<keyword evidence="2" id="KW-1185">Reference proteome</keyword>
<comment type="caution">
    <text evidence="1">The sequence shown here is derived from an EMBL/GenBank/DDBJ whole genome shotgun (WGS) entry which is preliminary data.</text>
</comment>
<sequence length="153" mass="17090">MTKFWEVKTIRGIPDTLSHNDECHRPTISKDCEWENRSEKGSAGIRVTLSTSHEDRYDCRSDKSTNTNAVPSDKDPGCTYGCGWKDRTDDESVPITALEDPCTCAQSDLMDAGGVSKGADARNLFYKVWDSVDDDNDRKTMLYGLIIIDITLS</sequence>
<evidence type="ECO:0000313" key="2">
    <source>
        <dbReference type="Proteomes" id="UP000823399"/>
    </source>
</evidence>
<dbReference type="Proteomes" id="UP000823399">
    <property type="component" value="Unassembled WGS sequence"/>
</dbReference>
<accession>A0A9P7F9R4</accession>
<dbReference type="AlphaFoldDB" id="A0A9P7F9R4"/>
<name>A0A9P7F9R4_9AGAM</name>
<reference evidence="1" key="1">
    <citation type="journal article" date="2020" name="New Phytol.">
        <title>Comparative genomics reveals dynamic genome evolution in host specialist ectomycorrhizal fungi.</title>
        <authorList>
            <person name="Lofgren L.A."/>
            <person name="Nguyen N.H."/>
            <person name="Vilgalys R."/>
            <person name="Ruytinx J."/>
            <person name="Liao H.L."/>
            <person name="Branco S."/>
            <person name="Kuo A."/>
            <person name="LaButti K."/>
            <person name="Lipzen A."/>
            <person name="Andreopoulos W."/>
            <person name="Pangilinan J."/>
            <person name="Riley R."/>
            <person name="Hundley H."/>
            <person name="Na H."/>
            <person name="Barry K."/>
            <person name="Grigoriev I.V."/>
            <person name="Stajich J.E."/>
            <person name="Kennedy P.G."/>
        </authorList>
    </citation>
    <scope>NUCLEOTIDE SEQUENCE</scope>
    <source>
        <strain evidence="1">FC423</strain>
    </source>
</reference>
<evidence type="ECO:0000313" key="1">
    <source>
        <dbReference type="EMBL" id="KAG2109997.1"/>
    </source>
</evidence>
<protein>
    <submittedName>
        <fullName evidence="1">Uncharacterized protein</fullName>
    </submittedName>
</protein>
<organism evidence="1 2">
    <name type="scientific">Suillus discolor</name>
    <dbReference type="NCBI Taxonomy" id="1912936"/>
    <lineage>
        <taxon>Eukaryota</taxon>
        <taxon>Fungi</taxon>
        <taxon>Dikarya</taxon>
        <taxon>Basidiomycota</taxon>
        <taxon>Agaricomycotina</taxon>
        <taxon>Agaricomycetes</taxon>
        <taxon>Agaricomycetidae</taxon>
        <taxon>Boletales</taxon>
        <taxon>Suillineae</taxon>
        <taxon>Suillaceae</taxon>
        <taxon>Suillus</taxon>
    </lineage>
</organism>
<dbReference type="RefSeq" id="XP_041293865.1">
    <property type="nucleotide sequence ID" value="XM_041433599.1"/>
</dbReference>
<dbReference type="EMBL" id="JABBWM010000022">
    <property type="protein sequence ID" value="KAG2109997.1"/>
    <property type="molecule type" value="Genomic_DNA"/>
</dbReference>